<dbReference type="InterPro" id="IPR041649">
    <property type="entry name" value="NepR"/>
</dbReference>
<gene>
    <name evidence="3" type="ORF">SAMN05877838_3602</name>
</gene>
<dbReference type="Pfam" id="PF18557">
    <property type="entry name" value="NepR"/>
    <property type="match status" value="1"/>
</dbReference>
<dbReference type="EMBL" id="OCPC01000006">
    <property type="protein sequence ID" value="SOE18666.1"/>
    <property type="molecule type" value="Genomic_DNA"/>
</dbReference>
<proteinExistence type="predicted"/>
<feature type="domain" description="Anti-sigma factor NepR" evidence="2">
    <location>
        <begin position="23"/>
        <end position="56"/>
    </location>
</feature>
<evidence type="ECO:0000313" key="3">
    <source>
        <dbReference type="EMBL" id="SOE18666.1"/>
    </source>
</evidence>
<evidence type="ECO:0000259" key="2">
    <source>
        <dbReference type="Pfam" id="PF18557"/>
    </source>
</evidence>
<reference evidence="4" key="1">
    <citation type="submission" date="2017-08" db="EMBL/GenBank/DDBJ databases">
        <authorList>
            <person name="Varghese N."/>
            <person name="Submissions S."/>
        </authorList>
    </citation>
    <scope>NUCLEOTIDE SEQUENCE [LARGE SCALE GENOMIC DNA]</scope>
    <source>
        <strain evidence="4">KCTC 23107</strain>
    </source>
</reference>
<protein>
    <recommendedName>
        <fullName evidence="2">Anti-sigma factor NepR domain-containing protein</fullName>
    </recommendedName>
</protein>
<feature type="region of interest" description="Disordered" evidence="1">
    <location>
        <begin position="1"/>
        <end position="23"/>
    </location>
</feature>
<sequence length="65" mass="7066">MIDREEKSETSRGGRTSDLGPTDAIASQLKQFYTSVEEEPIPDRLLGLLDKLDQAERSGGTNGAN</sequence>
<keyword evidence="4" id="KW-1185">Reference proteome</keyword>
<dbReference type="AlphaFoldDB" id="A0A286IGA0"/>
<organism evidence="3 4">
    <name type="scientific">Hoeflea halophila</name>
    <dbReference type="NCBI Taxonomy" id="714899"/>
    <lineage>
        <taxon>Bacteria</taxon>
        <taxon>Pseudomonadati</taxon>
        <taxon>Pseudomonadota</taxon>
        <taxon>Alphaproteobacteria</taxon>
        <taxon>Hyphomicrobiales</taxon>
        <taxon>Rhizobiaceae</taxon>
        <taxon>Hoeflea</taxon>
    </lineage>
</organism>
<evidence type="ECO:0000313" key="4">
    <source>
        <dbReference type="Proteomes" id="UP000219465"/>
    </source>
</evidence>
<accession>A0A286IGA0</accession>
<name>A0A286IGA0_9HYPH</name>
<dbReference type="Proteomes" id="UP000219465">
    <property type="component" value="Unassembled WGS sequence"/>
</dbReference>
<feature type="compositionally biased region" description="Basic and acidic residues" evidence="1">
    <location>
        <begin position="1"/>
        <end position="12"/>
    </location>
</feature>
<evidence type="ECO:0000256" key="1">
    <source>
        <dbReference type="SAM" id="MobiDB-lite"/>
    </source>
</evidence>
<dbReference type="OrthoDB" id="8116560at2"/>